<comment type="caution">
    <text evidence="1">The sequence shown here is derived from an EMBL/GenBank/DDBJ whole genome shotgun (WGS) entry which is preliminary data.</text>
</comment>
<keyword evidence="4" id="KW-1185">Reference proteome</keyword>
<reference evidence="1 3" key="1">
    <citation type="submission" date="2012-10" db="EMBL/GenBank/DDBJ databases">
        <title>Genome assembly of Amycolatopsis azurea DSM 43854.</title>
        <authorList>
            <person name="Khatri I."/>
            <person name="Kaur I."/>
            <person name="Subramanian S."/>
            <person name="Mayilraj S."/>
        </authorList>
    </citation>
    <scope>NUCLEOTIDE SEQUENCE [LARGE SCALE GENOMIC DNA]</scope>
    <source>
        <strain evidence="1 3">DSM 43854</strain>
    </source>
</reference>
<dbReference type="Proteomes" id="UP000014137">
    <property type="component" value="Unassembled WGS sequence"/>
</dbReference>
<dbReference type="Proteomes" id="UP000188551">
    <property type="component" value="Unassembled WGS sequence"/>
</dbReference>
<dbReference type="EMBL" id="MUXN01000017">
    <property type="protein sequence ID" value="OOC04271.1"/>
    <property type="molecule type" value="Genomic_DNA"/>
</dbReference>
<name>M2Q8A7_9PSEU</name>
<reference evidence="2 4" key="2">
    <citation type="submission" date="2017-02" db="EMBL/GenBank/DDBJ databases">
        <title>Amycolatopsis azurea DSM 43854 draft genome.</title>
        <authorList>
            <person name="Mayilraj S."/>
        </authorList>
    </citation>
    <scope>NUCLEOTIDE SEQUENCE [LARGE SCALE GENOMIC DNA]</scope>
    <source>
        <strain evidence="2 4">DSM 43854</strain>
    </source>
</reference>
<dbReference type="AlphaFoldDB" id="M2Q8A7"/>
<evidence type="ECO:0000313" key="1">
    <source>
        <dbReference type="EMBL" id="EMD22906.1"/>
    </source>
</evidence>
<dbReference type="PATRIC" id="fig|1238180.3.peg.7380"/>
<evidence type="ECO:0000313" key="2">
    <source>
        <dbReference type="EMBL" id="OOC04271.1"/>
    </source>
</evidence>
<accession>M2Q8A7</accession>
<evidence type="ECO:0000313" key="4">
    <source>
        <dbReference type="Proteomes" id="UP000188551"/>
    </source>
</evidence>
<gene>
    <name evidence="2" type="ORF">B0293_23730</name>
    <name evidence="1" type="ORF">C791_7906</name>
</gene>
<organism evidence="1 3">
    <name type="scientific">Amycolatopsis azurea DSM 43854</name>
    <dbReference type="NCBI Taxonomy" id="1238180"/>
    <lineage>
        <taxon>Bacteria</taxon>
        <taxon>Bacillati</taxon>
        <taxon>Actinomycetota</taxon>
        <taxon>Actinomycetes</taxon>
        <taxon>Pseudonocardiales</taxon>
        <taxon>Pseudonocardiaceae</taxon>
        <taxon>Amycolatopsis</taxon>
    </lineage>
</organism>
<dbReference type="OrthoDB" id="9917265at2"/>
<protein>
    <submittedName>
        <fullName evidence="1">Uncharacterized protein</fullName>
    </submittedName>
</protein>
<sequence>MTNEYEYYARSTGDCGHPQNGNGNCFEPGCPHSNSRRHHPHAGQPVDEVAEFVRARLIASKEAAQDQPGHVAAREVRRVDGLLQLLEVWESNRDLGDRPHPLELRLPSLLAVEFVEDPDREVDPVLDLPYDEQQAVTNALEEIGRTVARLLADVPADNRRVQALINRAMASSSDTFTALEAIAAACPDLPRAGNTR</sequence>
<evidence type="ECO:0000313" key="3">
    <source>
        <dbReference type="Proteomes" id="UP000014137"/>
    </source>
</evidence>
<dbReference type="RefSeq" id="WP_005166356.1">
    <property type="nucleotide sequence ID" value="NZ_ANMG01000085.1"/>
</dbReference>
<proteinExistence type="predicted"/>
<dbReference type="EMBL" id="ANMG01000085">
    <property type="protein sequence ID" value="EMD22906.1"/>
    <property type="molecule type" value="Genomic_DNA"/>
</dbReference>